<keyword evidence="3" id="KW-1185">Reference proteome</keyword>
<evidence type="ECO:0000256" key="1">
    <source>
        <dbReference type="SAM" id="MobiDB-lite"/>
    </source>
</evidence>
<feature type="region of interest" description="Disordered" evidence="1">
    <location>
        <begin position="28"/>
        <end position="57"/>
    </location>
</feature>
<comment type="caution">
    <text evidence="2">The sequence shown here is derived from an EMBL/GenBank/DDBJ whole genome shotgun (WGS) entry which is preliminary data.</text>
</comment>
<sequence>MSSAILRTQSLRVSARVAPAVSRVPRLHPRTYATIPDPTQPTDGSKPNDVPKPSGGGGSSTLLLVVGGTAAIGAGYYYLQQAKLDPHAQRVADQERLKQKADELRDAGKATAHDAVREGEQKYEETKGLSTTPPLFRQAAARDKLASARAQAAATAEEAKSSAVRQYDSAKATVTDAAHKVEQKYEDAVHKTKAEAQSWNQWFWSWFGYGKAKADETKREGAQKAVEGAQKVEKEAGKHT</sequence>
<feature type="region of interest" description="Disordered" evidence="1">
    <location>
        <begin position="216"/>
        <end position="240"/>
    </location>
</feature>
<gene>
    <name evidence="2" type="ORF">ONZ51_g10627</name>
</gene>
<dbReference type="EMBL" id="JAPEVG010000433">
    <property type="protein sequence ID" value="KAJ8462870.1"/>
    <property type="molecule type" value="Genomic_DNA"/>
</dbReference>
<accession>A0AAD7TJ38</accession>
<evidence type="ECO:0000313" key="3">
    <source>
        <dbReference type="Proteomes" id="UP001215151"/>
    </source>
</evidence>
<name>A0AAD7TJ38_9APHY</name>
<proteinExistence type="predicted"/>
<protein>
    <submittedName>
        <fullName evidence="2">Uncharacterized protein</fullName>
    </submittedName>
</protein>
<feature type="compositionally biased region" description="Basic and acidic residues" evidence="1">
    <location>
        <begin position="230"/>
        <end position="240"/>
    </location>
</feature>
<feature type="compositionally biased region" description="Basic and acidic residues" evidence="1">
    <location>
        <begin position="90"/>
        <end position="127"/>
    </location>
</feature>
<evidence type="ECO:0000313" key="2">
    <source>
        <dbReference type="EMBL" id="KAJ8462870.1"/>
    </source>
</evidence>
<feature type="region of interest" description="Disordered" evidence="1">
    <location>
        <begin position="90"/>
        <end position="129"/>
    </location>
</feature>
<organism evidence="2 3">
    <name type="scientific">Trametes cubensis</name>
    <dbReference type="NCBI Taxonomy" id="1111947"/>
    <lineage>
        <taxon>Eukaryota</taxon>
        <taxon>Fungi</taxon>
        <taxon>Dikarya</taxon>
        <taxon>Basidiomycota</taxon>
        <taxon>Agaricomycotina</taxon>
        <taxon>Agaricomycetes</taxon>
        <taxon>Polyporales</taxon>
        <taxon>Polyporaceae</taxon>
        <taxon>Trametes</taxon>
    </lineage>
</organism>
<dbReference type="AlphaFoldDB" id="A0AAD7TJ38"/>
<reference evidence="2" key="1">
    <citation type="submission" date="2022-11" db="EMBL/GenBank/DDBJ databases">
        <title>Genome Sequence of Cubamyces cubensis.</title>
        <authorList>
            <person name="Buettner E."/>
        </authorList>
    </citation>
    <scope>NUCLEOTIDE SEQUENCE</scope>
    <source>
        <strain evidence="2">MPL-01</strain>
    </source>
</reference>
<dbReference type="Proteomes" id="UP001215151">
    <property type="component" value="Unassembled WGS sequence"/>
</dbReference>